<feature type="domain" description="Histidine kinase/HSP90-like ATPase" evidence="2">
    <location>
        <begin position="24"/>
        <end position="152"/>
    </location>
</feature>
<sequence length="155" mass="17190">MPDALFPHNPSNSSISWLGHVRAPGTPDSLPPIRQTVVDAAEKCGFSDEDVAKIEMAVGEACTNIIEHSYSTQPLNLDIEVKVGRYSDRLEVTILDYSSINFAVDQMASIPLDDYIATGRRRGLGLYIIQSFVDKVEHKFICGQGNELRLTKYFA</sequence>
<reference evidence="3 4" key="1">
    <citation type="journal article" date="2018" name="Syst. Appl. Microbiol.">
        <title>Abditibacterium utsteinense sp. nov., the first cultivated member of candidate phylum FBP, isolated from ice-free Antarctic soil samples.</title>
        <authorList>
            <person name="Tahon G."/>
            <person name="Tytgat B."/>
            <person name="Lebbe L."/>
            <person name="Carlier A."/>
            <person name="Willems A."/>
        </authorList>
    </citation>
    <scope>NUCLEOTIDE SEQUENCE [LARGE SCALE GENOMIC DNA]</scope>
    <source>
        <strain evidence="3 4">LMG 29911</strain>
    </source>
</reference>
<dbReference type="Proteomes" id="UP000237684">
    <property type="component" value="Unassembled WGS sequence"/>
</dbReference>
<dbReference type="InterPro" id="IPR050267">
    <property type="entry name" value="Anti-sigma-factor_SerPK"/>
</dbReference>
<dbReference type="CDD" id="cd16936">
    <property type="entry name" value="HATPase_RsbW-like"/>
    <property type="match status" value="1"/>
</dbReference>
<keyword evidence="3" id="KW-0418">Kinase</keyword>
<name>A0A2S8SPA8_9BACT</name>
<comment type="caution">
    <text evidence="3">The sequence shown here is derived from an EMBL/GenBank/DDBJ whole genome shotgun (WGS) entry which is preliminary data.</text>
</comment>
<dbReference type="RefSeq" id="WP_157947741.1">
    <property type="nucleotide sequence ID" value="NZ_NIGF01000026.1"/>
</dbReference>
<dbReference type="PANTHER" id="PTHR35526">
    <property type="entry name" value="ANTI-SIGMA-F FACTOR RSBW-RELATED"/>
    <property type="match status" value="1"/>
</dbReference>
<keyword evidence="3" id="KW-0808">Transferase</keyword>
<evidence type="ECO:0000313" key="4">
    <source>
        <dbReference type="Proteomes" id="UP000237684"/>
    </source>
</evidence>
<evidence type="ECO:0000259" key="2">
    <source>
        <dbReference type="Pfam" id="PF13581"/>
    </source>
</evidence>
<dbReference type="OrthoDB" id="9798941at2"/>
<dbReference type="InterPro" id="IPR036890">
    <property type="entry name" value="HATPase_C_sf"/>
</dbReference>
<dbReference type="Gene3D" id="3.30.565.10">
    <property type="entry name" value="Histidine kinase-like ATPase, C-terminal domain"/>
    <property type="match status" value="1"/>
</dbReference>
<keyword evidence="1" id="KW-0723">Serine/threonine-protein kinase</keyword>
<gene>
    <name evidence="3" type="ORF">B1R32_12619</name>
</gene>
<keyword evidence="4" id="KW-1185">Reference proteome</keyword>
<dbReference type="InParanoid" id="A0A2S8SPA8"/>
<dbReference type="InterPro" id="IPR003594">
    <property type="entry name" value="HATPase_dom"/>
</dbReference>
<dbReference type="GO" id="GO:0004674">
    <property type="term" value="F:protein serine/threonine kinase activity"/>
    <property type="evidence" value="ECO:0007669"/>
    <property type="project" value="UniProtKB-KW"/>
</dbReference>
<protein>
    <submittedName>
        <fullName evidence="3">Serine/threonine-protein kinase RsbW</fullName>
    </submittedName>
</protein>
<dbReference type="SUPFAM" id="SSF55874">
    <property type="entry name" value="ATPase domain of HSP90 chaperone/DNA topoisomerase II/histidine kinase"/>
    <property type="match status" value="1"/>
</dbReference>
<dbReference type="PANTHER" id="PTHR35526:SF3">
    <property type="entry name" value="ANTI-SIGMA-F FACTOR RSBW"/>
    <property type="match status" value="1"/>
</dbReference>
<dbReference type="Pfam" id="PF13581">
    <property type="entry name" value="HATPase_c_2"/>
    <property type="match status" value="1"/>
</dbReference>
<dbReference type="AlphaFoldDB" id="A0A2S8SPA8"/>
<proteinExistence type="predicted"/>
<evidence type="ECO:0000313" key="3">
    <source>
        <dbReference type="EMBL" id="PQV62635.1"/>
    </source>
</evidence>
<accession>A0A2S8SPA8</accession>
<organism evidence="3 4">
    <name type="scientific">Abditibacterium utsteinense</name>
    <dbReference type="NCBI Taxonomy" id="1960156"/>
    <lineage>
        <taxon>Bacteria</taxon>
        <taxon>Pseudomonadati</taxon>
        <taxon>Abditibacteriota</taxon>
        <taxon>Abditibacteriia</taxon>
        <taxon>Abditibacteriales</taxon>
        <taxon>Abditibacteriaceae</taxon>
        <taxon>Abditibacterium</taxon>
    </lineage>
</organism>
<dbReference type="EMBL" id="NIGF01000026">
    <property type="protein sequence ID" value="PQV62635.1"/>
    <property type="molecule type" value="Genomic_DNA"/>
</dbReference>
<evidence type="ECO:0000256" key="1">
    <source>
        <dbReference type="ARBA" id="ARBA00022527"/>
    </source>
</evidence>